<evidence type="ECO:0000313" key="2">
    <source>
        <dbReference type="Proteomes" id="UP001341281"/>
    </source>
</evidence>
<evidence type="ECO:0008006" key="3">
    <source>
        <dbReference type="Google" id="ProtNLM"/>
    </source>
</evidence>
<protein>
    <recommendedName>
        <fullName evidence="3">RNase H type-1 domain-containing protein</fullName>
    </recommendedName>
</protein>
<keyword evidence="2" id="KW-1185">Reference proteome</keyword>
<reference evidence="1 2" key="1">
    <citation type="submission" date="2024-02" db="EMBL/GenBank/DDBJ databases">
        <title>High-quality chromosome-scale genome assembly of Pensacola bahiagrass (Paspalum notatum Flugge var. saurae).</title>
        <authorList>
            <person name="Vega J.M."/>
            <person name="Podio M."/>
            <person name="Orjuela J."/>
            <person name="Siena L.A."/>
            <person name="Pessino S.C."/>
            <person name="Combes M.C."/>
            <person name="Mariac C."/>
            <person name="Albertini E."/>
            <person name="Pupilli F."/>
            <person name="Ortiz J.P.A."/>
            <person name="Leblanc O."/>
        </authorList>
    </citation>
    <scope>NUCLEOTIDE SEQUENCE [LARGE SCALE GENOMIC DNA]</scope>
    <source>
        <strain evidence="1">R1</strain>
        <tissue evidence="1">Leaf</tissue>
    </source>
</reference>
<dbReference type="EMBL" id="CP144747">
    <property type="protein sequence ID" value="WVZ63796.1"/>
    <property type="molecule type" value="Genomic_DNA"/>
</dbReference>
<sequence length="105" mass="11944">MKRYHQAGRQMEKHFAEITVKSIVRTKNEEANCLAQLASNKQPLPQDVFVEVLTRRSVDANSEKIKKVISIHVEDWRAPIVAVLQGRVRDMSPAEKQGAAFACHY</sequence>
<name>A0AAQ3SZW3_PASNO</name>
<organism evidence="1 2">
    <name type="scientific">Paspalum notatum var. saurae</name>
    <dbReference type="NCBI Taxonomy" id="547442"/>
    <lineage>
        <taxon>Eukaryota</taxon>
        <taxon>Viridiplantae</taxon>
        <taxon>Streptophyta</taxon>
        <taxon>Embryophyta</taxon>
        <taxon>Tracheophyta</taxon>
        <taxon>Spermatophyta</taxon>
        <taxon>Magnoliopsida</taxon>
        <taxon>Liliopsida</taxon>
        <taxon>Poales</taxon>
        <taxon>Poaceae</taxon>
        <taxon>PACMAD clade</taxon>
        <taxon>Panicoideae</taxon>
        <taxon>Andropogonodae</taxon>
        <taxon>Paspaleae</taxon>
        <taxon>Paspalinae</taxon>
        <taxon>Paspalum</taxon>
    </lineage>
</organism>
<accession>A0AAQ3SZW3</accession>
<dbReference type="AlphaFoldDB" id="A0AAQ3SZW3"/>
<gene>
    <name evidence="1" type="ORF">U9M48_013401</name>
</gene>
<proteinExistence type="predicted"/>
<evidence type="ECO:0000313" key="1">
    <source>
        <dbReference type="EMBL" id="WVZ63796.1"/>
    </source>
</evidence>
<dbReference type="Proteomes" id="UP001341281">
    <property type="component" value="Chromosome 03"/>
</dbReference>